<dbReference type="EMBL" id="SEYY01014990">
    <property type="protein sequence ID" value="KAB7500168.1"/>
    <property type="molecule type" value="Genomic_DNA"/>
</dbReference>
<name>A0A5N5T1Z7_9CRUS</name>
<keyword evidence="4" id="KW-1185">Reference proteome</keyword>
<evidence type="ECO:0000256" key="1">
    <source>
        <dbReference type="SAM" id="MobiDB-lite"/>
    </source>
</evidence>
<dbReference type="PRINTS" id="PR01217">
    <property type="entry name" value="PRICHEXTENSN"/>
</dbReference>
<feature type="region of interest" description="Disordered" evidence="1">
    <location>
        <begin position="82"/>
        <end position="289"/>
    </location>
</feature>
<dbReference type="Proteomes" id="UP000326759">
    <property type="component" value="Unassembled WGS sequence"/>
</dbReference>
<dbReference type="AlphaFoldDB" id="A0A5N5T1Z7"/>
<feature type="compositionally biased region" description="Low complexity" evidence="1">
    <location>
        <begin position="251"/>
        <end position="270"/>
    </location>
</feature>
<comment type="caution">
    <text evidence="3">The sequence shown here is derived from an EMBL/GenBank/DDBJ whole genome shotgun (WGS) entry which is preliminary data.</text>
</comment>
<feature type="compositionally biased region" description="Low complexity" evidence="1">
    <location>
        <begin position="226"/>
        <end position="238"/>
    </location>
</feature>
<keyword evidence="2" id="KW-0812">Transmembrane</keyword>
<feature type="compositionally biased region" description="Pro residues" evidence="1">
    <location>
        <begin position="113"/>
        <end position="123"/>
    </location>
</feature>
<reference evidence="3 4" key="1">
    <citation type="journal article" date="2019" name="PLoS Biol.">
        <title>Sex chromosomes control vertical transmission of feminizing Wolbachia symbionts in an isopod.</title>
        <authorList>
            <person name="Becking T."/>
            <person name="Chebbi M.A."/>
            <person name="Giraud I."/>
            <person name="Moumen B."/>
            <person name="Laverre T."/>
            <person name="Caubet Y."/>
            <person name="Peccoud J."/>
            <person name="Gilbert C."/>
            <person name="Cordaux R."/>
        </authorList>
    </citation>
    <scope>NUCLEOTIDE SEQUENCE [LARGE SCALE GENOMIC DNA]</scope>
    <source>
        <strain evidence="3">ANa2</strain>
        <tissue evidence="3">Whole body excluding digestive tract and cuticle</tissue>
    </source>
</reference>
<feature type="region of interest" description="Disordered" evidence="1">
    <location>
        <begin position="333"/>
        <end position="361"/>
    </location>
</feature>
<proteinExistence type="predicted"/>
<organism evidence="3 4">
    <name type="scientific">Armadillidium nasatum</name>
    <dbReference type="NCBI Taxonomy" id="96803"/>
    <lineage>
        <taxon>Eukaryota</taxon>
        <taxon>Metazoa</taxon>
        <taxon>Ecdysozoa</taxon>
        <taxon>Arthropoda</taxon>
        <taxon>Crustacea</taxon>
        <taxon>Multicrustacea</taxon>
        <taxon>Malacostraca</taxon>
        <taxon>Eumalacostraca</taxon>
        <taxon>Peracarida</taxon>
        <taxon>Isopoda</taxon>
        <taxon>Oniscidea</taxon>
        <taxon>Crinocheta</taxon>
        <taxon>Armadillidiidae</taxon>
        <taxon>Armadillidium</taxon>
    </lineage>
</organism>
<sequence length="361" mass="38656">MMMNYKTFGKGQIILLIFSTLIFINSFVEGFNVGIRATTCSLDPSESNNACKSLYDAECDGAHCKCPSGTHEDKALKKCVPGAASKSKGDDEFGDLPFDYVPGKKPEPKPKPKPAQPLPPVQPKVPAQPQAPVEGGYKPNPYNPNAGYPGQPGGYPSQPGYNPNYPGQPGYNPNQPGRYPPQPGYPNQPGYNPNQPGYKPNQPDYNPNQPVYNPNQPGKYPPQPGYNPNQPGYNPNQPHYVPQPGYPGYDPNRPGGYNPNQPGYNPNQPGSYNPGSSGGRKGTYTGDPHMAEKTGGGIGGGVGLLIIIAIVYCCCCRGEKGKNMRSKLPFFKGGGSQPGANYQMQQQQPEIYPNAPPPAGG</sequence>
<feature type="transmembrane region" description="Helical" evidence="2">
    <location>
        <begin position="297"/>
        <end position="315"/>
    </location>
</feature>
<keyword evidence="2" id="KW-1133">Transmembrane helix</keyword>
<feature type="compositionally biased region" description="Low complexity" evidence="1">
    <location>
        <begin position="124"/>
        <end position="177"/>
    </location>
</feature>
<feature type="compositionally biased region" description="Polar residues" evidence="1">
    <location>
        <begin position="338"/>
        <end position="349"/>
    </location>
</feature>
<evidence type="ECO:0000313" key="3">
    <source>
        <dbReference type="EMBL" id="KAB7500168.1"/>
    </source>
</evidence>
<evidence type="ECO:0000256" key="2">
    <source>
        <dbReference type="SAM" id="Phobius"/>
    </source>
</evidence>
<protein>
    <submittedName>
        <fullName evidence="3">Uncharacterized protein</fullName>
    </submittedName>
</protein>
<dbReference type="OrthoDB" id="10594842at2759"/>
<feature type="compositionally biased region" description="Low complexity" evidence="1">
    <location>
        <begin position="187"/>
        <end position="218"/>
    </location>
</feature>
<accession>A0A5N5T1Z7</accession>
<evidence type="ECO:0000313" key="4">
    <source>
        <dbReference type="Proteomes" id="UP000326759"/>
    </source>
</evidence>
<keyword evidence="2" id="KW-0472">Membrane</keyword>
<gene>
    <name evidence="3" type="ORF">Anas_01908</name>
</gene>